<dbReference type="Pfam" id="PF01636">
    <property type="entry name" value="APH"/>
    <property type="match status" value="1"/>
</dbReference>
<keyword evidence="3" id="KW-1185">Reference proteome</keyword>
<comment type="caution">
    <text evidence="2">The sequence shown here is derived from an EMBL/GenBank/DDBJ whole genome shotgun (WGS) entry which is preliminary data.</text>
</comment>
<evidence type="ECO:0000313" key="2">
    <source>
        <dbReference type="EMBL" id="MFD1765355.1"/>
    </source>
</evidence>
<gene>
    <name evidence="2" type="ORF">ACFSAG_00690</name>
</gene>
<name>A0ABW4MAI3_9SPHN</name>
<dbReference type="InterPro" id="IPR051678">
    <property type="entry name" value="AGP_Transferase"/>
</dbReference>
<reference evidence="3" key="1">
    <citation type="journal article" date="2019" name="Int. J. Syst. Evol. Microbiol.">
        <title>The Global Catalogue of Microorganisms (GCM) 10K type strain sequencing project: providing services to taxonomists for standard genome sequencing and annotation.</title>
        <authorList>
            <consortium name="The Broad Institute Genomics Platform"/>
            <consortium name="The Broad Institute Genome Sequencing Center for Infectious Disease"/>
            <person name="Wu L."/>
            <person name="Ma J."/>
        </authorList>
    </citation>
    <scope>NUCLEOTIDE SEQUENCE [LARGE SCALE GENOMIC DNA]</scope>
    <source>
        <strain evidence="3">CGMCC 1.12449</strain>
    </source>
</reference>
<sequence length="453" mass="49374">MTDTAPIKNPMDEFTAKLAAVMDRIVGEKAAIENLGRLSGGANMESWSFDRAGKGYVLRRAPSAAFMEGRSFGHDVEAELVRTAHRGGVLAPEVVGELTAADDMGTGYIMYRVEAEVNPAKILADPPASLVHDIARELARIHAIKPTPDIPIPYMDTAAALAELKRRFLTYGGDRPVVALAIRWCEDNLPPPADPVLVHGDFRMGNVMADANGLAAVLDWELAHWGDAHEDLAYGCMAVWRFGHFDKPAFGASDLDTFFASYEASGGGKVDRARFRFWLVYRTLWWALGCMQMAEIWRLGADRNLERAVIGRRTSENEVDLLLLLEDDASEAERQPIELPAVAAPRRAGEPSAVEMLEAIREWVDTGVKAKSAGREKFMAAVAMNALGMLVREAENPVDPHDAALSADLMEGKASLATPGLLPRLRATTLAKLSNDSPKYASLAAARARWLKG</sequence>
<dbReference type="InterPro" id="IPR002575">
    <property type="entry name" value="Aminoglycoside_PTrfase"/>
</dbReference>
<dbReference type="InterPro" id="IPR041726">
    <property type="entry name" value="ACAD10_11_N"/>
</dbReference>
<dbReference type="SUPFAM" id="SSF56112">
    <property type="entry name" value="Protein kinase-like (PK-like)"/>
    <property type="match status" value="1"/>
</dbReference>
<proteinExistence type="predicted"/>
<dbReference type="Proteomes" id="UP001597215">
    <property type="component" value="Unassembled WGS sequence"/>
</dbReference>
<protein>
    <submittedName>
        <fullName evidence="2">Phosphotransferase</fullName>
    </submittedName>
</protein>
<dbReference type="Gene3D" id="3.90.1200.10">
    <property type="match status" value="1"/>
</dbReference>
<evidence type="ECO:0000259" key="1">
    <source>
        <dbReference type="Pfam" id="PF01636"/>
    </source>
</evidence>
<feature type="domain" description="Aminoglycoside phosphotransferase" evidence="1">
    <location>
        <begin position="38"/>
        <end position="245"/>
    </location>
</feature>
<dbReference type="PANTHER" id="PTHR21310:SF57">
    <property type="entry name" value="BLR2944 PROTEIN"/>
    <property type="match status" value="1"/>
</dbReference>
<organism evidence="2 3">
    <name type="scientific">Sphingorhabdus buctiana</name>
    <dbReference type="NCBI Taxonomy" id="1508805"/>
    <lineage>
        <taxon>Bacteria</taxon>
        <taxon>Pseudomonadati</taxon>
        <taxon>Pseudomonadota</taxon>
        <taxon>Alphaproteobacteria</taxon>
        <taxon>Sphingomonadales</taxon>
        <taxon>Sphingomonadaceae</taxon>
        <taxon>Sphingorhabdus</taxon>
    </lineage>
</organism>
<accession>A0ABW4MAI3</accession>
<dbReference type="PANTHER" id="PTHR21310">
    <property type="entry name" value="AMINOGLYCOSIDE PHOSPHOTRANSFERASE-RELATED-RELATED"/>
    <property type="match status" value="1"/>
</dbReference>
<dbReference type="CDD" id="cd05154">
    <property type="entry name" value="ACAD10_11_N-like"/>
    <property type="match status" value="1"/>
</dbReference>
<evidence type="ECO:0000313" key="3">
    <source>
        <dbReference type="Proteomes" id="UP001597215"/>
    </source>
</evidence>
<dbReference type="EMBL" id="JBHUEL010000002">
    <property type="protein sequence ID" value="MFD1765355.1"/>
    <property type="molecule type" value="Genomic_DNA"/>
</dbReference>
<dbReference type="InterPro" id="IPR011009">
    <property type="entry name" value="Kinase-like_dom_sf"/>
</dbReference>